<organism evidence="4 5">
    <name type="scientific">Blomia tropicalis</name>
    <name type="common">Mite</name>
    <dbReference type="NCBI Taxonomy" id="40697"/>
    <lineage>
        <taxon>Eukaryota</taxon>
        <taxon>Metazoa</taxon>
        <taxon>Ecdysozoa</taxon>
        <taxon>Arthropoda</taxon>
        <taxon>Chelicerata</taxon>
        <taxon>Arachnida</taxon>
        <taxon>Acari</taxon>
        <taxon>Acariformes</taxon>
        <taxon>Sarcoptiformes</taxon>
        <taxon>Astigmata</taxon>
        <taxon>Glycyphagoidea</taxon>
        <taxon>Echimyopodidae</taxon>
        <taxon>Blomia</taxon>
    </lineage>
</organism>
<dbReference type="PANTHER" id="PTHR21719">
    <property type="entry name" value="FI06402P-RELATED"/>
    <property type="match status" value="1"/>
</dbReference>
<dbReference type="GO" id="GO:0016020">
    <property type="term" value="C:membrane"/>
    <property type="evidence" value="ECO:0007669"/>
    <property type="project" value="InterPro"/>
</dbReference>
<dbReference type="EMBL" id="JAPWDV010000004">
    <property type="protein sequence ID" value="KAJ6215593.1"/>
    <property type="molecule type" value="Genomic_DNA"/>
</dbReference>
<evidence type="ECO:0000259" key="3">
    <source>
        <dbReference type="PROSITE" id="PS50278"/>
    </source>
</evidence>
<dbReference type="InterPro" id="IPR029034">
    <property type="entry name" value="Cystine-knot_cytokine"/>
</dbReference>
<dbReference type="PROSITE" id="PS50278">
    <property type="entry name" value="PDGF_2"/>
    <property type="match status" value="1"/>
</dbReference>
<keyword evidence="1" id="KW-1133">Transmembrane helix</keyword>
<dbReference type="OMA" id="TIGMCRI"/>
<feature type="domain" description="Platelet-derived growth factor (PDGF) family profile" evidence="3">
    <location>
        <begin position="71"/>
        <end position="164"/>
    </location>
</feature>
<proteinExistence type="predicted"/>
<keyword evidence="1" id="KW-0472">Membrane</keyword>
<accession>A0A9Q0LYS0</accession>
<evidence type="ECO:0000313" key="5">
    <source>
        <dbReference type="Proteomes" id="UP001142055"/>
    </source>
</evidence>
<dbReference type="InterPro" id="IPR000072">
    <property type="entry name" value="PDGF/VEGF_dom"/>
</dbReference>
<dbReference type="AlphaFoldDB" id="A0A9Q0LYS0"/>
<dbReference type="GO" id="GO:0035099">
    <property type="term" value="P:hemocyte migration"/>
    <property type="evidence" value="ECO:0007669"/>
    <property type="project" value="TreeGrafter"/>
</dbReference>
<keyword evidence="2" id="KW-0732">Signal</keyword>
<dbReference type="SUPFAM" id="SSF57501">
    <property type="entry name" value="Cystine-knot cytokines"/>
    <property type="match status" value="1"/>
</dbReference>
<dbReference type="GO" id="GO:0008083">
    <property type="term" value="F:growth factor activity"/>
    <property type="evidence" value="ECO:0007669"/>
    <property type="project" value="InterPro"/>
</dbReference>
<reference evidence="4" key="1">
    <citation type="submission" date="2022-12" db="EMBL/GenBank/DDBJ databases">
        <title>Genome assemblies of Blomia tropicalis.</title>
        <authorList>
            <person name="Cui Y."/>
        </authorList>
    </citation>
    <scope>NUCLEOTIDE SEQUENCE</scope>
    <source>
        <tissue evidence="4">Adult mites</tissue>
    </source>
</reference>
<protein>
    <recommendedName>
        <fullName evidence="3">Platelet-derived growth factor (PDGF) family profile domain-containing protein</fullName>
    </recommendedName>
</protein>
<keyword evidence="5" id="KW-1185">Reference proteome</keyword>
<dbReference type="Proteomes" id="UP001142055">
    <property type="component" value="Chromosome 4"/>
</dbReference>
<name>A0A9Q0LYS0_BLOTA</name>
<sequence>MHQSITLTTISTFLLVDYLLITTSNGAKPSFHQSSAQEHRMIQQDRAILHVNMMNTIGMCRIPRPIIIYPPSSSNKHFLPRGTIIHRCTDQTGCCPNSGEVCRPDNVVEVEKVFFVNHLVINGQKVSGHRMTPRLKIPKQNFTTMTETITFLNHTACKCVKLAPNSIEHDELHSVISRPLVVPINTFASNTFFYHMVGTVSLIALILILLIVYRCFFHNYDHVRHNRV</sequence>
<evidence type="ECO:0000256" key="1">
    <source>
        <dbReference type="SAM" id="Phobius"/>
    </source>
</evidence>
<dbReference type="Gene3D" id="2.10.90.10">
    <property type="entry name" value="Cystine-knot cytokines"/>
    <property type="match status" value="1"/>
</dbReference>
<comment type="caution">
    <text evidence="4">The sequence shown here is derived from an EMBL/GenBank/DDBJ whole genome shotgun (WGS) entry which is preliminary data.</text>
</comment>
<feature type="transmembrane region" description="Helical" evidence="1">
    <location>
        <begin position="192"/>
        <end position="217"/>
    </location>
</feature>
<evidence type="ECO:0000313" key="4">
    <source>
        <dbReference type="EMBL" id="KAJ6215593.1"/>
    </source>
</evidence>
<gene>
    <name evidence="4" type="ORF">RDWZM_010093</name>
</gene>
<dbReference type="PANTHER" id="PTHR21719:SF1">
    <property type="entry name" value="FI06402P-RELATED"/>
    <property type="match status" value="1"/>
</dbReference>
<dbReference type="OrthoDB" id="6370328at2759"/>
<keyword evidence="1" id="KW-0812">Transmembrane</keyword>
<feature type="signal peptide" evidence="2">
    <location>
        <begin position="1"/>
        <end position="26"/>
    </location>
</feature>
<feature type="chain" id="PRO_5040390140" description="Platelet-derived growth factor (PDGF) family profile domain-containing protein" evidence="2">
    <location>
        <begin position="27"/>
        <end position="228"/>
    </location>
</feature>
<evidence type="ECO:0000256" key="2">
    <source>
        <dbReference type="SAM" id="SignalP"/>
    </source>
</evidence>